<gene>
    <name evidence="15" type="ORF">B9G98_03958</name>
</gene>
<evidence type="ECO:0000256" key="8">
    <source>
        <dbReference type="ARBA" id="ARBA00022989"/>
    </source>
</evidence>
<comment type="pathway">
    <text evidence="13">Phospholipid metabolism; phosphatidylcholine biosynthesis.</text>
</comment>
<reference evidence="15 16" key="1">
    <citation type="submission" date="2017-04" db="EMBL/GenBank/DDBJ databases">
        <title>Genome sequencing of [Candida] sorbophila.</title>
        <authorList>
            <person name="Ahn J.O."/>
        </authorList>
    </citation>
    <scope>NUCLEOTIDE SEQUENCE [LARGE SCALE GENOMIC DNA]</scope>
    <source>
        <strain evidence="15 16">DS02</strain>
    </source>
</reference>
<feature type="transmembrane region" description="Helical" evidence="13">
    <location>
        <begin position="426"/>
        <end position="444"/>
    </location>
</feature>
<dbReference type="GO" id="GO:0005789">
    <property type="term" value="C:endoplasmic reticulum membrane"/>
    <property type="evidence" value="ECO:0007669"/>
    <property type="project" value="UniProtKB-SubCell"/>
</dbReference>
<keyword evidence="4 13" id="KW-0808">Transferase</keyword>
<sequence length="852" mass="97150">MHTVDECHATNIDSKRNGETRKRGRVAANAEAHLERADDGSVVCGRTSDGIVFEVPRTCDMLHTLLDPRLQKTVLDVITVFILSSYVVLFFILPSSWRIPVFFAMFLSWRAAYNAGIGYLLYKQSNHKALTELTKKYKIFEPSDWWVHRFVMKDLRARLSVETNEEVNKYPNELKTWILFRHLVDLILMSDFLAYVLLGISVLHSTDHSWIVVCARWAAGLLLLAFNLWVKIDAHRVVKDYAWYWGDFFFLEDVNLTFDGVFELAPHPMYSIGYAAYYGASLITSSMTLFVASVTAHMAQFAFLIFVENPHIEKTYNPAGSNKKADDQDDLTMFTPKAMIGLLNFNFTRSSDILVLALVSTTILLYFAPQSAVLNIILFATALCWRTIHTVGLGLLLRLQSDRKKWTRLFLKYGLTAKDAFSQWQAIYNATIVMSYVSLLVLGLRNWESPLNVPFWVFRYIVGVMLIALQGWTSWSIFDSLGEYGWFYGDFFYIKYGHQLTYSGIYRYLNHPERLAGIAGVWGLASICCSSLVTTMAFIWTFYNIGFIQFVEKPHMKKLYGAQNVERDSGVRKNIRKQASLLDGWVDFDKYEMLIENSWNKWIVEYIKNIESLRPRVEGVVSDTRKILKQYPAAMTNITRVDRALVSDGFSVAPSKSAYNYGEPIVVKWTGGKDRTSKDWVGLYRYGENNSKKITNVSSAGRWIGVNRGQFTHNPEGVLDVSEEGGSVVFAGKHLFWESGVYELRYHYKGRHNVLAFSTPFEIKITEQSLDTTTEVISNRLIELNNICLGQQGASVAELKLDDEEVLARFTHGIELIFGIEIAPFVIRADGTAEKLALRLQSIHKTLSTFAG</sequence>
<feature type="transmembrane region" description="Helical" evidence="13">
    <location>
        <begin position="353"/>
        <end position="370"/>
    </location>
</feature>
<feature type="transmembrane region" description="Helical" evidence="13">
    <location>
        <begin position="515"/>
        <end position="543"/>
    </location>
</feature>
<evidence type="ECO:0000256" key="14">
    <source>
        <dbReference type="SAM" id="MobiDB-lite"/>
    </source>
</evidence>
<keyword evidence="8 13" id="KW-1133">Transmembrane helix</keyword>
<dbReference type="EMBL" id="NDIQ01000022">
    <property type="protein sequence ID" value="PRT56338.1"/>
    <property type="molecule type" value="Genomic_DNA"/>
</dbReference>
<dbReference type="GeneID" id="36517706"/>
<organism evidence="15 16">
    <name type="scientific">Wickerhamiella sorbophila</name>
    <dbReference type="NCBI Taxonomy" id="45607"/>
    <lineage>
        <taxon>Eukaryota</taxon>
        <taxon>Fungi</taxon>
        <taxon>Dikarya</taxon>
        <taxon>Ascomycota</taxon>
        <taxon>Saccharomycotina</taxon>
        <taxon>Dipodascomycetes</taxon>
        <taxon>Dipodascales</taxon>
        <taxon>Trichomonascaceae</taxon>
        <taxon>Wickerhamiella</taxon>
    </lineage>
</organism>
<dbReference type="PANTHER" id="PTHR32138:SF0">
    <property type="entry name" value="PHOSPHATIDYLETHANOLAMINE N-METHYLTRANSFERASE"/>
    <property type="match status" value="1"/>
</dbReference>
<comment type="caution">
    <text evidence="13">Lacks conserved residue(s) required for the propagation of feature annotation.</text>
</comment>
<keyword evidence="16" id="KW-1185">Reference proteome</keyword>
<feature type="transmembrane region" description="Helical" evidence="13">
    <location>
        <begin position="99"/>
        <end position="122"/>
    </location>
</feature>
<dbReference type="InterPro" id="IPR016219">
    <property type="entry name" value="Phosphatid-EA_MeTrfase_fun"/>
</dbReference>
<keyword evidence="2 13" id="KW-0444">Lipid biosynthesis</keyword>
<dbReference type="Gene3D" id="1.20.120.1630">
    <property type="match status" value="1"/>
</dbReference>
<evidence type="ECO:0000256" key="4">
    <source>
        <dbReference type="ARBA" id="ARBA00022679"/>
    </source>
</evidence>
<feature type="transmembrane region" description="Helical" evidence="13">
    <location>
        <begin position="74"/>
        <end position="93"/>
    </location>
</feature>
<dbReference type="PANTHER" id="PTHR32138">
    <property type="entry name" value="PHOSPHATIDYLETHANOLAMINE N-METHYLTRANSFERASE"/>
    <property type="match status" value="1"/>
</dbReference>
<keyword evidence="5 13" id="KW-0949">S-adenosyl-L-methionine</keyword>
<feature type="transmembrane region" description="Helical" evidence="13">
    <location>
        <begin position="376"/>
        <end position="399"/>
    </location>
</feature>
<name>A0A2T0FMW4_9ASCO</name>
<dbReference type="RefSeq" id="XP_024666283.1">
    <property type="nucleotide sequence ID" value="XM_024810515.1"/>
</dbReference>
<comment type="similarity">
    <text evidence="13">Belongs to the class VI-like SAM-binding methyltransferase superfamily. CHO2 family.</text>
</comment>
<keyword evidence="7 13" id="KW-0256">Endoplasmic reticulum</keyword>
<dbReference type="Gene3D" id="2.60.40.2840">
    <property type="match status" value="1"/>
</dbReference>
<protein>
    <recommendedName>
        <fullName evidence="13">Phosphatidylethanolamine N-methyltransferase</fullName>
        <shortName evidence="13">PEAMT</shortName>
        <ecNumber evidence="13">2.1.1.17</ecNumber>
    </recommendedName>
</protein>
<dbReference type="STRING" id="45607.A0A2T0FMW4"/>
<accession>A0A2T0FMW4</accession>
<dbReference type="EC" id="2.1.1.17" evidence="13"/>
<evidence type="ECO:0000313" key="15">
    <source>
        <dbReference type="EMBL" id="PRT56338.1"/>
    </source>
</evidence>
<evidence type="ECO:0000256" key="3">
    <source>
        <dbReference type="ARBA" id="ARBA00022603"/>
    </source>
</evidence>
<dbReference type="AlphaFoldDB" id="A0A2T0FMW4"/>
<keyword evidence="9 13" id="KW-0443">Lipid metabolism</keyword>
<evidence type="ECO:0000256" key="1">
    <source>
        <dbReference type="ARBA" id="ARBA00004127"/>
    </source>
</evidence>
<feature type="transmembrane region" description="Helical" evidence="13">
    <location>
        <begin position="183"/>
        <end position="203"/>
    </location>
</feature>
<feature type="transmembrane region" description="Helical" evidence="13">
    <location>
        <begin position="209"/>
        <end position="230"/>
    </location>
</feature>
<evidence type="ECO:0000256" key="5">
    <source>
        <dbReference type="ARBA" id="ARBA00022691"/>
    </source>
</evidence>
<dbReference type="GO" id="GO:0004608">
    <property type="term" value="F:phosphatidylethanolamine N-methyltransferase activity"/>
    <property type="evidence" value="ECO:0007669"/>
    <property type="project" value="UniProtKB-UniRule"/>
</dbReference>
<keyword evidence="6 13" id="KW-0812">Transmembrane</keyword>
<keyword evidence="12 13" id="KW-1208">Phospholipid metabolism</keyword>
<comment type="subcellular location">
    <subcellularLocation>
        <location evidence="1">Endomembrane system</location>
        <topology evidence="1">Multi-pass membrane protein</topology>
    </subcellularLocation>
    <subcellularLocation>
        <location evidence="13">Endoplasmic reticulum membrane</location>
        <topology evidence="13">Multi-pass membrane protein</topology>
    </subcellularLocation>
</comment>
<evidence type="ECO:0000313" key="16">
    <source>
        <dbReference type="Proteomes" id="UP000238350"/>
    </source>
</evidence>
<keyword evidence="11 13" id="KW-0594">Phospholipid biosynthesis</keyword>
<feature type="transmembrane region" description="Helical" evidence="13">
    <location>
        <begin position="282"/>
        <end position="307"/>
    </location>
</feature>
<evidence type="ECO:0000256" key="10">
    <source>
        <dbReference type="ARBA" id="ARBA00023136"/>
    </source>
</evidence>
<dbReference type="PROSITE" id="PS51598">
    <property type="entry name" value="SAM_CHO2"/>
    <property type="match status" value="1"/>
</dbReference>
<evidence type="ECO:0000256" key="2">
    <source>
        <dbReference type="ARBA" id="ARBA00022516"/>
    </source>
</evidence>
<dbReference type="OrthoDB" id="4583at2759"/>
<evidence type="ECO:0000256" key="9">
    <source>
        <dbReference type="ARBA" id="ARBA00023098"/>
    </source>
</evidence>
<dbReference type="Proteomes" id="UP000238350">
    <property type="component" value="Unassembled WGS sequence"/>
</dbReference>
<dbReference type="GO" id="GO:0006656">
    <property type="term" value="P:phosphatidylcholine biosynthetic process"/>
    <property type="evidence" value="ECO:0007669"/>
    <property type="project" value="UniProtKB-UniRule"/>
</dbReference>
<evidence type="ECO:0000256" key="12">
    <source>
        <dbReference type="ARBA" id="ARBA00023264"/>
    </source>
</evidence>
<comment type="function">
    <text evidence="13">Catalyzes the first step of the methylation pathway of phosphatidylcholine biosynthesis, the SAM-dependent methylation of phosphatidylethanolamine (PE) to phosphatidylmonomethylethanolamine (PMME).</text>
</comment>
<dbReference type="Pfam" id="PF04191">
    <property type="entry name" value="PEMT"/>
    <property type="match status" value="2"/>
</dbReference>
<evidence type="ECO:0000256" key="11">
    <source>
        <dbReference type="ARBA" id="ARBA00023209"/>
    </source>
</evidence>
<feature type="transmembrane region" description="Helical" evidence="13">
    <location>
        <begin position="456"/>
        <end position="478"/>
    </location>
</feature>
<keyword evidence="10 13" id="KW-0472">Membrane</keyword>
<feature type="region of interest" description="Disordered" evidence="14">
    <location>
        <begin position="1"/>
        <end position="21"/>
    </location>
</feature>
<dbReference type="UniPathway" id="UPA00753"/>
<dbReference type="PIRSF" id="PIRSF000383">
    <property type="entry name" value="PEAMT"/>
    <property type="match status" value="1"/>
</dbReference>
<evidence type="ECO:0000256" key="7">
    <source>
        <dbReference type="ARBA" id="ARBA00022824"/>
    </source>
</evidence>
<dbReference type="GO" id="GO:0032259">
    <property type="term" value="P:methylation"/>
    <property type="evidence" value="ECO:0007669"/>
    <property type="project" value="UniProtKB-KW"/>
</dbReference>
<dbReference type="InterPro" id="IPR007318">
    <property type="entry name" value="Phopholipid_MeTrfase"/>
</dbReference>
<proteinExistence type="inferred from homology"/>
<keyword evidence="3 13" id="KW-0489">Methyltransferase</keyword>
<evidence type="ECO:0000256" key="13">
    <source>
        <dbReference type="RuleBase" id="RU361122"/>
    </source>
</evidence>
<comment type="caution">
    <text evidence="15">The sequence shown here is derived from an EMBL/GenBank/DDBJ whole genome shotgun (WGS) entry which is preliminary data.</text>
</comment>
<comment type="catalytic activity">
    <reaction evidence="13">
        <text>a 1,2-diacyl-sn-glycero-3-phosphoethanolamine + S-adenosyl-L-methionine = a 1,2-diacyl-sn-glycero-3-phospho-N-methylethanolamine + S-adenosyl-L-homocysteine + H(+)</text>
        <dbReference type="Rhea" id="RHEA:11164"/>
        <dbReference type="ChEBI" id="CHEBI:15378"/>
        <dbReference type="ChEBI" id="CHEBI:57856"/>
        <dbReference type="ChEBI" id="CHEBI:59789"/>
        <dbReference type="ChEBI" id="CHEBI:64573"/>
        <dbReference type="ChEBI" id="CHEBI:64612"/>
        <dbReference type="EC" id="2.1.1.17"/>
    </reaction>
</comment>
<evidence type="ECO:0000256" key="6">
    <source>
        <dbReference type="ARBA" id="ARBA00022692"/>
    </source>
</evidence>